<feature type="compositionally biased region" description="Low complexity" evidence="1">
    <location>
        <begin position="1"/>
        <end position="23"/>
    </location>
</feature>
<sequence length="301" mass="32297">TTVAAVAGANRAAANRRNSSRGRPAVGCSGGLAGRSVAGSCEVESVELPQRFCRPTPQRVGRGSSSPEDNGRAFGRQQTMERGAEIDFDGALFACYDKPRAAVSCVASCACFVLLASGIGLLCEAHGNIREARLEAFDRGVDLWKSTARPALNGSHFTVSTLLPRRPPPDPEDDQPLRLSLKLQSSMADTFGSRDSEDGEGIEDYDPLKLVARFKIPCFYRNCSSMAAAADGSRPMFVDDWDVNQLMPQRAEAPTASFEFTAVTANGTVTSFSTLPFPLVFDKEAETCTAALQQRSPTPDF</sequence>
<proteinExistence type="predicted"/>
<evidence type="ECO:0000313" key="2">
    <source>
        <dbReference type="EMBL" id="CAE8688562.1"/>
    </source>
</evidence>
<feature type="region of interest" description="Disordered" evidence="1">
    <location>
        <begin position="1"/>
        <end position="26"/>
    </location>
</feature>
<dbReference type="AlphaFoldDB" id="A0A813JXQ8"/>
<evidence type="ECO:0000313" key="3">
    <source>
        <dbReference type="Proteomes" id="UP000626109"/>
    </source>
</evidence>
<comment type="caution">
    <text evidence="2">The sequence shown here is derived from an EMBL/GenBank/DDBJ whole genome shotgun (WGS) entry which is preliminary data.</text>
</comment>
<name>A0A813JXQ8_POLGL</name>
<dbReference type="EMBL" id="CAJNNW010026908">
    <property type="protein sequence ID" value="CAE8688562.1"/>
    <property type="molecule type" value="Genomic_DNA"/>
</dbReference>
<reference evidence="2" key="1">
    <citation type="submission" date="2021-02" db="EMBL/GenBank/DDBJ databases">
        <authorList>
            <person name="Dougan E. K."/>
            <person name="Rhodes N."/>
            <person name="Thang M."/>
            <person name="Chan C."/>
        </authorList>
    </citation>
    <scope>NUCLEOTIDE SEQUENCE</scope>
</reference>
<evidence type="ECO:0000256" key="1">
    <source>
        <dbReference type="SAM" id="MobiDB-lite"/>
    </source>
</evidence>
<organism evidence="2 3">
    <name type="scientific">Polarella glacialis</name>
    <name type="common">Dinoflagellate</name>
    <dbReference type="NCBI Taxonomy" id="89957"/>
    <lineage>
        <taxon>Eukaryota</taxon>
        <taxon>Sar</taxon>
        <taxon>Alveolata</taxon>
        <taxon>Dinophyceae</taxon>
        <taxon>Suessiales</taxon>
        <taxon>Suessiaceae</taxon>
        <taxon>Polarella</taxon>
    </lineage>
</organism>
<accession>A0A813JXQ8</accession>
<protein>
    <submittedName>
        <fullName evidence="2">Uncharacterized protein</fullName>
    </submittedName>
</protein>
<dbReference type="Proteomes" id="UP000626109">
    <property type="component" value="Unassembled WGS sequence"/>
</dbReference>
<gene>
    <name evidence="2" type="ORF">PGLA2088_LOCUS25974</name>
</gene>
<feature type="non-terminal residue" evidence="2">
    <location>
        <position position="301"/>
    </location>
</feature>
<feature type="non-terminal residue" evidence="2">
    <location>
        <position position="1"/>
    </location>
</feature>